<organism evidence="1 2">
    <name type="scientific">Senna tora</name>
    <dbReference type="NCBI Taxonomy" id="362788"/>
    <lineage>
        <taxon>Eukaryota</taxon>
        <taxon>Viridiplantae</taxon>
        <taxon>Streptophyta</taxon>
        <taxon>Embryophyta</taxon>
        <taxon>Tracheophyta</taxon>
        <taxon>Spermatophyta</taxon>
        <taxon>Magnoliopsida</taxon>
        <taxon>eudicotyledons</taxon>
        <taxon>Gunneridae</taxon>
        <taxon>Pentapetalae</taxon>
        <taxon>rosids</taxon>
        <taxon>fabids</taxon>
        <taxon>Fabales</taxon>
        <taxon>Fabaceae</taxon>
        <taxon>Caesalpinioideae</taxon>
        <taxon>Cassia clade</taxon>
        <taxon>Senna</taxon>
    </lineage>
</organism>
<proteinExistence type="predicted"/>
<keyword evidence="2" id="KW-1185">Reference proteome</keyword>
<sequence>MYAICVSYFSVANVINFNRDHGYLLEHYLRTKRTQVILKQQYFTDIVQSQNVTDRAAILVDFVLFKDPEIASSIFRSNSLEKSLFCSACIKTSRYVAYAYLVHFFSAKKNANTNEVRELAKRDTPPEKEAATHLQHALLKSAT</sequence>
<dbReference type="Proteomes" id="UP000634136">
    <property type="component" value="Unassembled WGS sequence"/>
</dbReference>
<comment type="caution">
    <text evidence="1">The sequence shown here is derived from an EMBL/GenBank/DDBJ whole genome shotgun (WGS) entry which is preliminary data.</text>
</comment>
<reference evidence="1" key="1">
    <citation type="submission" date="2020-09" db="EMBL/GenBank/DDBJ databases">
        <title>Genome-Enabled Discovery of Anthraquinone Biosynthesis in Senna tora.</title>
        <authorList>
            <person name="Kang S.-H."/>
            <person name="Pandey R.P."/>
            <person name="Lee C.-M."/>
            <person name="Sim J.-S."/>
            <person name="Jeong J.-T."/>
            <person name="Choi B.-S."/>
            <person name="Jung M."/>
            <person name="Ginzburg D."/>
            <person name="Zhao K."/>
            <person name="Won S.Y."/>
            <person name="Oh T.-J."/>
            <person name="Yu Y."/>
            <person name="Kim N.-H."/>
            <person name="Lee O.R."/>
            <person name="Lee T.-H."/>
            <person name="Bashyal P."/>
            <person name="Kim T.-S."/>
            <person name="Lee W.-H."/>
            <person name="Kawkins C."/>
            <person name="Kim C.-K."/>
            <person name="Kim J.S."/>
            <person name="Ahn B.O."/>
            <person name="Rhee S.Y."/>
            <person name="Sohng J.K."/>
        </authorList>
    </citation>
    <scope>NUCLEOTIDE SEQUENCE</scope>
    <source>
        <tissue evidence="1">Leaf</tissue>
    </source>
</reference>
<dbReference type="AlphaFoldDB" id="A0A834T7E8"/>
<dbReference type="EMBL" id="JAAIUW010000009">
    <property type="protein sequence ID" value="KAF7816568.1"/>
    <property type="molecule type" value="Genomic_DNA"/>
</dbReference>
<protein>
    <submittedName>
        <fullName evidence="1">Uncharacterized protein</fullName>
    </submittedName>
</protein>
<gene>
    <name evidence="1" type="ORF">G2W53_030537</name>
</gene>
<accession>A0A834T7E8</accession>
<evidence type="ECO:0000313" key="1">
    <source>
        <dbReference type="EMBL" id="KAF7816568.1"/>
    </source>
</evidence>
<evidence type="ECO:0000313" key="2">
    <source>
        <dbReference type="Proteomes" id="UP000634136"/>
    </source>
</evidence>
<name>A0A834T7E8_9FABA</name>